<protein>
    <submittedName>
        <fullName evidence="1">NUDIX hydrolase</fullName>
    </submittedName>
</protein>
<dbReference type="SUPFAM" id="SSF55811">
    <property type="entry name" value="Nudix"/>
    <property type="match status" value="1"/>
</dbReference>
<dbReference type="GO" id="GO:0016787">
    <property type="term" value="F:hydrolase activity"/>
    <property type="evidence" value="ECO:0007669"/>
    <property type="project" value="UniProtKB-KW"/>
</dbReference>
<reference evidence="1 2" key="1">
    <citation type="submission" date="2019-04" db="EMBL/GenBank/DDBJ databases">
        <title>Rhizobium terrae sp. nov., isolated from a paddy soil.</title>
        <authorList>
            <person name="Lin S.-Y."/>
            <person name="Hameed A."/>
            <person name="Huang H.-I."/>
            <person name="Young C.-C."/>
        </authorList>
    </citation>
    <scope>NUCLEOTIDE SEQUENCE [LARGE SCALE GENOMIC DNA]</scope>
    <source>
        <strain evidence="1 2">CC-HIH110</strain>
    </source>
</reference>
<dbReference type="InterPro" id="IPR015797">
    <property type="entry name" value="NUDIX_hydrolase-like_dom_sf"/>
</dbReference>
<comment type="caution">
    <text evidence="1">The sequence shown here is derived from an EMBL/GenBank/DDBJ whole genome shotgun (WGS) entry which is preliminary data.</text>
</comment>
<dbReference type="Proteomes" id="UP000310754">
    <property type="component" value="Unassembled WGS sequence"/>
</dbReference>
<evidence type="ECO:0000313" key="1">
    <source>
        <dbReference type="EMBL" id="THF53988.1"/>
    </source>
</evidence>
<dbReference type="AlphaFoldDB" id="A0A4S4A612"/>
<accession>A0A4S4A612</accession>
<sequence>MPQSANVVTTETIEDHLHWPPDGQVFEIDDVQLAVLGGDHPFHLANAEGAKAHWQKAVAETPALFDGKMLLFNRLSLQGRRVLGDCYVIPYSTFLLWRRQADPGLGYHLFAFAVIMSSDGALIAVEMAAHTANAGLVYCAAGSLDMSDIIDGQVDVEANIRREVMEETGLSLESAKVDAQLRGYRRGRIVTLFRCFHLDMTAEEIFARIEAHMTVDHEKEIARPVAIRSADRSAYRFSEAMYPLLDWVFPG</sequence>
<keyword evidence="2" id="KW-1185">Reference proteome</keyword>
<dbReference type="RefSeq" id="WP_190234910.1">
    <property type="nucleotide sequence ID" value="NZ_SSOA01000001.1"/>
</dbReference>
<dbReference type="EMBL" id="SSOA01000001">
    <property type="protein sequence ID" value="THF53988.1"/>
    <property type="molecule type" value="Genomic_DNA"/>
</dbReference>
<keyword evidence="1" id="KW-0378">Hydrolase</keyword>
<name>A0A4S4A612_9HYPH</name>
<dbReference type="Gene3D" id="3.90.79.10">
    <property type="entry name" value="Nucleoside Triphosphate Pyrophosphohydrolase"/>
    <property type="match status" value="1"/>
</dbReference>
<proteinExistence type="predicted"/>
<evidence type="ECO:0000313" key="2">
    <source>
        <dbReference type="Proteomes" id="UP000310754"/>
    </source>
</evidence>
<organism evidence="1 2">
    <name type="scientific">Allorhizobium terrae</name>
    <dbReference type="NCBI Taxonomy" id="1848972"/>
    <lineage>
        <taxon>Bacteria</taxon>
        <taxon>Pseudomonadati</taxon>
        <taxon>Pseudomonadota</taxon>
        <taxon>Alphaproteobacteria</taxon>
        <taxon>Hyphomicrobiales</taxon>
        <taxon>Rhizobiaceae</taxon>
        <taxon>Rhizobium/Agrobacterium group</taxon>
        <taxon>Allorhizobium</taxon>
    </lineage>
</organism>
<gene>
    <name evidence="1" type="ORF">E6C51_02470</name>
</gene>